<dbReference type="InterPro" id="IPR020915">
    <property type="entry name" value="UPF0311"/>
</dbReference>
<evidence type="ECO:0000313" key="3">
    <source>
        <dbReference type="Proteomes" id="UP000184509"/>
    </source>
</evidence>
<proteinExistence type="inferred from homology"/>
<dbReference type="HAMAP" id="MF_00775">
    <property type="entry name" value="UPF0311"/>
    <property type="match status" value="1"/>
</dbReference>
<protein>
    <recommendedName>
        <fullName evidence="1">UPF0311 protein SAMN05444405_11293</fullName>
    </recommendedName>
</protein>
<keyword evidence="3" id="KW-1185">Reference proteome</keyword>
<organism evidence="2 3">
    <name type="scientific">Bacteroides luti</name>
    <dbReference type="NCBI Taxonomy" id="1297750"/>
    <lineage>
        <taxon>Bacteria</taxon>
        <taxon>Pseudomonadati</taxon>
        <taxon>Bacteroidota</taxon>
        <taxon>Bacteroidia</taxon>
        <taxon>Bacteroidales</taxon>
        <taxon>Bacteroidaceae</taxon>
        <taxon>Bacteroides</taxon>
    </lineage>
</organism>
<dbReference type="AlphaFoldDB" id="A0A1M5DVV1"/>
<accession>A0A1M5DVV1</accession>
<dbReference type="Gene3D" id="2.40.160.20">
    <property type="match status" value="1"/>
</dbReference>
<dbReference type="PANTHER" id="PTHR37315:SF1">
    <property type="entry name" value="UPF0311 PROTEIN BLR7842"/>
    <property type="match status" value="1"/>
</dbReference>
<dbReference type="EMBL" id="FQTV01000012">
    <property type="protein sequence ID" value="SHF71123.1"/>
    <property type="molecule type" value="Genomic_DNA"/>
</dbReference>
<comment type="similarity">
    <text evidence="1">Belongs to the UPF0311 family.</text>
</comment>
<sequence>MKRNLIYLLLLVFFVSENVKSQNINSEKNDSLYKDFKTEFIWEARVKIGSMINVGESKRGTRRIIPIIGGTFCGPKIKGEILPGGDDWQLVRPDGDTELYARYLLKTNDRYIFQIINQALIHTDNSVNSFYCKSVLDIEVPNNSPYDYLNHAIFLGTLTMPDLKPGDEPYVIIRMYKVL</sequence>
<evidence type="ECO:0000313" key="2">
    <source>
        <dbReference type="EMBL" id="SHF71123.1"/>
    </source>
</evidence>
<evidence type="ECO:0000256" key="1">
    <source>
        <dbReference type="HAMAP-Rule" id="MF_00775"/>
    </source>
</evidence>
<dbReference type="Pfam" id="PF11578">
    <property type="entry name" value="DUF3237"/>
    <property type="match status" value="1"/>
</dbReference>
<reference evidence="3" key="1">
    <citation type="submission" date="2016-11" db="EMBL/GenBank/DDBJ databases">
        <authorList>
            <person name="Varghese N."/>
            <person name="Submissions S."/>
        </authorList>
    </citation>
    <scope>NUCLEOTIDE SEQUENCE [LARGE SCALE GENOMIC DNA]</scope>
    <source>
        <strain evidence="3">DSM 26991</strain>
    </source>
</reference>
<dbReference type="PANTHER" id="PTHR37315">
    <property type="entry name" value="UPF0311 PROTEIN BLR7842"/>
    <property type="match status" value="1"/>
</dbReference>
<dbReference type="Proteomes" id="UP000184509">
    <property type="component" value="Unassembled WGS sequence"/>
</dbReference>
<gene>
    <name evidence="2" type="ORF">SAMN05444405_11293</name>
</gene>
<dbReference type="RefSeq" id="WP_083547691.1">
    <property type="nucleotide sequence ID" value="NZ_FQTV01000012.1"/>
</dbReference>
<dbReference type="OrthoDB" id="572332at2"/>
<dbReference type="STRING" id="1297750.SAMN05444405_11293"/>
<name>A0A1M5DVV1_9BACE</name>